<evidence type="ECO:0008006" key="3">
    <source>
        <dbReference type="Google" id="ProtNLM"/>
    </source>
</evidence>
<organism evidence="1 2">
    <name type="scientific">Pandoraea norimbergensis</name>
    <dbReference type="NCBI Taxonomy" id="93219"/>
    <lineage>
        <taxon>Bacteria</taxon>
        <taxon>Pseudomonadati</taxon>
        <taxon>Pseudomonadota</taxon>
        <taxon>Betaproteobacteria</taxon>
        <taxon>Burkholderiales</taxon>
        <taxon>Burkholderiaceae</taxon>
        <taxon>Pandoraea</taxon>
    </lineage>
</organism>
<evidence type="ECO:0000313" key="2">
    <source>
        <dbReference type="Proteomes" id="UP000060277"/>
    </source>
</evidence>
<evidence type="ECO:0000313" key="1">
    <source>
        <dbReference type="EMBL" id="ALS59541.1"/>
    </source>
</evidence>
<gene>
    <name evidence="1" type="ORF">AT302_07025</name>
</gene>
<name>A0ABN4JGI8_9BURK</name>
<dbReference type="SUPFAM" id="SSF53756">
    <property type="entry name" value="UDP-Glycosyltransferase/glycogen phosphorylase"/>
    <property type="match status" value="1"/>
</dbReference>
<protein>
    <recommendedName>
        <fullName evidence="3">Heptosyltransferase</fullName>
    </recommendedName>
</protein>
<dbReference type="Proteomes" id="UP000060277">
    <property type="component" value="Chromosome"/>
</dbReference>
<dbReference type="Gene3D" id="3.40.50.2000">
    <property type="entry name" value="Glycogen Phosphorylase B"/>
    <property type="match status" value="1"/>
</dbReference>
<sequence length="307" mass="32501">MVVLTSQNKTANVALVSLKAFGDLVIARAALRQAGSAADDVQMFIGEHLIELHEALSPRAGTRVIEHGPGVPAFFDVKKAGAVSAMCSGVKLRKSLRTLTAASDTTLVFDRLGARERFLAGRAPSMALPASQNIYRAYMQLLGTAASAPSVTTSANAVATPCLGDRPPLVGIFPGSRIAAKQLPPDLIAWIAHKCRAAGADVEVFCLEGEPLAPQSPVYKTTVVPRRFSAMLQAVGSVDRVVSADSMPAHLAEFVARPVFVASPVTNTYWLPLSSLEHDRWALFGELALLEARLNAFVGHTSVPVPA</sequence>
<proteinExistence type="predicted"/>
<reference evidence="2" key="1">
    <citation type="submission" date="2015-12" db="EMBL/GenBank/DDBJ databases">
        <title>Complete genome sequence of Pandoraea norimbergensis DSM 11628.</title>
        <authorList>
            <person name="Ee R."/>
            <person name="Lim Y.-L."/>
            <person name="Yong D."/>
            <person name="Yin W.-F."/>
            <person name="Chan K.-G."/>
        </authorList>
    </citation>
    <scope>NUCLEOTIDE SEQUENCE [LARGE SCALE GENOMIC DNA]</scope>
    <source>
        <strain evidence="2">DSM 11628</strain>
    </source>
</reference>
<dbReference type="EMBL" id="CP013480">
    <property type="protein sequence ID" value="ALS59541.1"/>
    <property type="molecule type" value="Genomic_DNA"/>
</dbReference>
<accession>A0ABN4JGI8</accession>
<keyword evidence="2" id="KW-1185">Reference proteome</keyword>